<dbReference type="Gene3D" id="3.30.565.10">
    <property type="entry name" value="Histidine kinase-like ATPase, C-terminal domain"/>
    <property type="match status" value="1"/>
</dbReference>
<dbReference type="PROSITE" id="PS51257">
    <property type="entry name" value="PROKAR_LIPOPROTEIN"/>
    <property type="match status" value="1"/>
</dbReference>
<evidence type="ECO:0000256" key="3">
    <source>
        <dbReference type="ARBA" id="ARBA00023012"/>
    </source>
</evidence>
<dbReference type="Pfam" id="PF02518">
    <property type="entry name" value="HATPase_c"/>
    <property type="match status" value="1"/>
</dbReference>
<reference evidence="6 7" key="1">
    <citation type="journal article" date="2023" name="Chemosphere">
        <title>Whole genome analysis of Flavobacterium aziz-sancarii sp. nov., isolated from Ardley Island (Antarctica), revealed a rich resistome and bioremediation potential.</title>
        <authorList>
            <person name="Otur C."/>
            <person name="Okay S."/>
            <person name="Kurt-Kizildogan A."/>
        </authorList>
    </citation>
    <scope>NUCLEOTIDE SEQUENCE [LARGE SCALE GENOMIC DNA]</scope>
    <source>
        <strain evidence="6 7">AC</strain>
    </source>
</reference>
<dbReference type="InterPro" id="IPR003594">
    <property type="entry name" value="HATPase_dom"/>
</dbReference>
<dbReference type="InterPro" id="IPR011990">
    <property type="entry name" value="TPR-like_helical_dom_sf"/>
</dbReference>
<keyword evidence="4" id="KW-0472">Membrane</keyword>
<dbReference type="EMBL" id="JAMZNK010000063">
    <property type="protein sequence ID" value="MDA6072457.1"/>
    <property type="molecule type" value="Genomic_DNA"/>
</dbReference>
<keyword evidence="1" id="KW-0808">Transferase</keyword>
<dbReference type="CDD" id="cd16917">
    <property type="entry name" value="HATPase_UhpB-NarQ-NarX-like"/>
    <property type="match status" value="1"/>
</dbReference>
<comment type="caution">
    <text evidence="6">The sequence shown here is derived from an EMBL/GenBank/DDBJ whole genome shotgun (WGS) entry which is preliminary data.</text>
</comment>
<evidence type="ECO:0000313" key="6">
    <source>
        <dbReference type="EMBL" id="MDA6072457.1"/>
    </source>
</evidence>
<dbReference type="GO" id="GO:0016301">
    <property type="term" value="F:kinase activity"/>
    <property type="evidence" value="ECO:0007669"/>
    <property type="project" value="UniProtKB-KW"/>
</dbReference>
<proteinExistence type="predicted"/>
<evidence type="ECO:0000256" key="1">
    <source>
        <dbReference type="ARBA" id="ARBA00022679"/>
    </source>
</evidence>
<sequence>MSVKKYIIQFRILFFLCLLILGACNKQKEETIIYKKPLKLNFDATCTWLNDVENYNKKNYLSVFYTYYNQKIKEGKFIEASRAMEIVSLKKSSHVSFDKPFMNTINFYSKNYRNKVPAINASFVESYLGDYYTDKGEFAKAISYYTKNTLIPVNDYKSCYKKGDAYSTISWCYQCIGDQKSALAANYKALDYFKQTDQTNILQTLYDNFGGIYEAMHDYDNALKNNSLAIKYTRGEKYSNVYTYLFNRINIYDHAGQYDKMYALSDSTYHSFKKSGEVNTWIEVPLTQYYIKKLYHEGKFEESKNLLDELKPEVIALNSNITNLEYDVLVAEYEIKKNKGIKDTKLIKKSIPILLENRHFGKLRDCYSVLLDDAVAKKDYKNAHLYAVEGAKIQDSIASMEMANAVIEFDVKYKTKKKEQQIALQENTIQNKNTTIALLVSVLIGLGLIGVALVLLQKQRKLKKEKQNTQLYTKQLLEKTEEERKRIASDLHDSVSHELLSLKNTFEENAESTNKKIDGIINDIRSISRNLHPIMFDKVGLKATINQMVERTQNVNDFMVTAEIDYKGSLSSVVELQIYRIIQEALSNIIKYADAVAARISVIEYKSTIVIEIKDNGKGFNVQETLNNNHSFGLHNIIERSRAIGGEAKIVSDPNGTIITIEIKKHL</sequence>
<keyword evidence="4" id="KW-1133">Transmembrane helix</keyword>
<evidence type="ECO:0000256" key="4">
    <source>
        <dbReference type="SAM" id="Phobius"/>
    </source>
</evidence>
<feature type="transmembrane region" description="Helical" evidence="4">
    <location>
        <begin position="436"/>
        <end position="456"/>
    </location>
</feature>
<dbReference type="RefSeq" id="WP_271338425.1">
    <property type="nucleotide sequence ID" value="NZ_JAMZNK010000063.1"/>
</dbReference>
<evidence type="ECO:0000313" key="7">
    <source>
        <dbReference type="Proteomes" id="UP001212170"/>
    </source>
</evidence>
<dbReference type="SUPFAM" id="SSF48452">
    <property type="entry name" value="TPR-like"/>
    <property type="match status" value="1"/>
</dbReference>
<dbReference type="SUPFAM" id="SSF55874">
    <property type="entry name" value="ATPase domain of HSP90 chaperone/DNA topoisomerase II/histidine kinase"/>
    <property type="match status" value="1"/>
</dbReference>
<dbReference type="InterPro" id="IPR036890">
    <property type="entry name" value="HATPase_C_sf"/>
</dbReference>
<accession>A0ABT4WIT4</accession>
<keyword evidence="2 6" id="KW-0418">Kinase</keyword>
<keyword evidence="4" id="KW-0812">Transmembrane</keyword>
<dbReference type="Pfam" id="PF07730">
    <property type="entry name" value="HisKA_3"/>
    <property type="match status" value="1"/>
</dbReference>
<evidence type="ECO:0000259" key="5">
    <source>
        <dbReference type="SMART" id="SM00387"/>
    </source>
</evidence>
<dbReference type="PANTHER" id="PTHR24421">
    <property type="entry name" value="NITRATE/NITRITE SENSOR PROTEIN NARX-RELATED"/>
    <property type="match status" value="1"/>
</dbReference>
<dbReference type="Gene3D" id="1.20.5.1930">
    <property type="match status" value="1"/>
</dbReference>
<dbReference type="Proteomes" id="UP001212170">
    <property type="component" value="Unassembled WGS sequence"/>
</dbReference>
<evidence type="ECO:0000256" key="2">
    <source>
        <dbReference type="ARBA" id="ARBA00022777"/>
    </source>
</evidence>
<dbReference type="Gene3D" id="1.25.40.10">
    <property type="entry name" value="Tetratricopeptide repeat domain"/>
    <property type="match status" value="1"/>
</dbReference>
<name>A0ABT4WIT4_9FLAO</name>
<feature type="domain" description="Histidine kinase/HSP90-like ATPase" evidence="5">
    <location>
        <begin position="573"/>
        <end position="667"/>
    </location>
</feature>
<dbReference type="SMART" id="SM00387">
    <property type="entry name" value="HATPase_c"/>
    <property type="match status" value="1"/>
</dbReference>
<gene>
    <name evidence="6" type="ORF">NJT12_22795</name>
</gene>
<protein>
    <submittedName>
        <fullName evidence="6">Sensor histidine kinase</fullName>
    </submittedName>
</protein>
<keyword evidence="7" id="KW-1185">Reference proteome</keyword>
<dbReference type="InterPro" id="IPR050482">
    <property type="entry name" value="Sensor_HK_TwoCompSys"/>
</dbReference>
<keyword evidence="3" id="KW-0902">Two-component regulatory system</keyword>
<dbReference type="InterPro" id="IPR011712">
    <property type="entry name" value="Sig_transdc_His_kin_sub3_dim/P"/>
</dbReference>
<organism evidence="6 7">
    <name type="scientific">Flavobacterium azizsancarii</name>
    <dbReference type="NCBI Taxonomy" id="2961580"/>
    <lineage>
        <taxon>Bacteria</taxon>
        <taxon>Pseudomonadati</taxon>
        <taxon>Bacteroidota</taxon>
        <taxon>Flavobacteriia</taxon>
        <taxon>Flavobacteriales</taxon>
        <taxon>Flavobacteriaceae</taxon>
        <taxon>Flavobacterium</taxon>
    </lineage>
</organism>